<feature type="transmembrane region" description="Helical" evidence="9">
    <location>
        <begin position="84"/>
        <end position="107"/>
    </location>
</feature>
<evidence type="ECO:0000313" key="11">
    <source>
        <dbReference type="EMBL" id="WHY51634.1"/>
    </source>
</evidence>
<dbReference type="GO" id="GO:0015740">
    <property type="term" value="P:C4-dicarboxylate transport"/>
    <property type="evidence" value="ECO:0007669"/>
    <property type="project" value="TreeGrafter"/>
</dbReference>
<dbReference type="Proteomes" id="UP001178322">
    <property type="component" value="Chromosome"/>
</dbReference>
<dbReference type="PANTHER" id="PTHR35011:SF2">
    <property type="entry name" value="2,3-DIKETO-L-GULONATE TRAP TRANSPORTER SMALL PERMEASE PROTEIN YIAM"/>
    <property type="match status" value="1"/>
</dbReference>
<organism evidence="11 12">
    <name type="scientific">Lysinibacillus pakistanensis</name>
    <dbReference type="NCBI Taxonomy" id="759811"/>
    <lineage>
        <taxon>Bacteria</taxon>
        <taxon>Bacillati</taxon>
        <taxon>Bacillota</taxon>
        <taxon>Bacilli</taxon>
        <taxon>Bacillales</taxon>
        <taxon>Bacillaceae</taxon>
        <taxon>Lysinibacillus</taxon>
    </lineage>
</organism>
<feature type="transmembrane region" description="Helical" evidence="9">
    <location>
        <begin position="45"/>
        <end position="63"/>
    </location>
</feature>
<gene>
    <name evidence="11" type="ORF">QNH24_25870</name>
</gene>
<keyword evidence="4" id="KW-0997">Cell inner membrane</keyword>
<feature type="transmembrane region" description="Helical" evidence="9">
    <location>
        <begin position="12"/>
        <end position="33"/>
    </location>
</feature>
<keyword evidence="6 9" id="KW-1133">Transmembrane helix</keyword>
<evidence type="ECO:0000259" key="10">
    <source>
        <dbReference type="Pfam" id="PF04290"/>
    </source>
</evidence>
<reference evidence="11" key="1">
    <citation type="submission" date="2023-05" db="EMBL/GenBank/DDBJ databases">
        <title>Comparative genomics of Bacillaceae isolates and their secondary metabolite potential.</title>
        <authorList>
            <person name="Song L."/>
            <person name="Nielsen L.J."/>
            <person name="Mohite O."/>
            <person name="Xu X."/>
            <person name="Weber T."/>
            <person name="Kovacs A.T."/>
        </authorList>
    </citation>
    <scope>NUCLEOTIDE SEQUENCE</scope>
    <source>
        <strain evidence="11">LY1</strain>
    </source>
</reference>
<evidence type="ECO:0000256" key="1">
    <source>
        <dbReference type="ARBA" id="ARBA00004429"/>
    </source>
</evidence>
<sequence>MEKPMKKPIEAYASFAILLIMTLVMFAAVVSRYVFNSSIVWAEELSRYLFVWFVFISASYAVITKAHIRVEALNMIIPKKIRPYVNLIGSFVWMLFSLYISYLGFQYAFNLYKQNATSAALNLPMGVVYLGIPIGYFLMAIRIFVVEILDVFVKRKEGEK</sequence>
<dbReference type="Pfam" id="PF04290">
    <property type="entry name" value="DctQ"/>
    <property type="match status" value="1"/>
</dbReference>
<keyword evidence="3" id="KW-1003">Cell membrane</keyword>
<evidence type="ECO:0000256" key="7">
    <source>
        <dbReference type="ARBA" id="ARBA00023136"/>
    </source>
</evidence>
<evidence type="ECO:0000256" key="9">
    <source>
        <dbReference type="SAM" id="Phobius"/>
    </source>
</evidence>
<dbReference type="InterPro" id="IPR055348">
    <property type="entry name" value="DctQ"/>
</dbReference>
<keyword evidence="7 9" id="KW-0472">Membrane</keyword>
<keyword evidence="5 9" id="KW-0812">Transmembrane</keyword>
<name>A0AAX3WXY8_9BACI</name>
<feature type="transmembrane region" description="Helical" evidence="9">
    <location>
        <begin position="127"/>
        <end position="153"/>
    </location>
</feature>
<keyword evidence="2" id="KW-0813">Transport</keyword>
<evidence type="ECO:0000256" key="8">
    <source>
        <dbReference type="ARBA" id="ARBA00038436"/>
    </source>
</evidence>
<comment type="similarity">
    <text evidence="8">Belongs to the TRAP transporter small permease family.</text>
</comment>
<evidence type="ECO:0000256" key="6">
    <source>
        <dbReference type="ARBA" id="ARBA00022989"/>
    </source>
</evidence>
<evidence type="ECO:0000256" key="4">
    <source>
        <dbReference type="ARBA" id="ARBA00022519"/>
    </source>
</evidence>
<dbReference type="EMBL" id="CP126101">
    <property type="protein sequence ID" value="WHY51634.1"/>
    <property type="molecule type" value="Genomic_DNA"/>
</dbReference>
<accession>A0AAX3WXY8</accession>
<evidence type="ECO:0000313" key="12">
    <source>
        <dbReference type="Proteomes" id="UP001178322"/>
    </source>
</evidence>
<dbReference type="AlphaFoldDB" id="A0AAX3WXY8"/>
<evidence type="ECO:0000256" key="2">
    <source>
        <dbReference type="ARBA" id="ARBA00022448"/>
    </source>
</evidence>
<dbReference type="RefSeq" id="WP_283870155.1">
    <property type="nucleotide sequence ID" value="NZ_CP126101.1"/>
</dbReference>
<dbReference type="GO" id="GO:0005886">
    <property type="term" value="C:plasma membrane"/>
    <property type="evidence" value="ECO:0007669"/>
    <property type="project" value="UniProtKB-SubCell"/>
</dbReference>
<protein>
    <submittedName>
        <fullName evidence="11">TRAP transporter small permease</fullName>
    </submittedName>
</protein>
<comment type="subcellular location">
    <subcellularLocation>
        <location evidence="1">Cell inner membrane</location>
        <topology evidence="1">Multi-pass membrane protein</topology>
    </subcellularLocation>
</comment>
<dbReference type="PANTHER" id="PTHR35011">
    <property type="entry name" value="2,3-DIKETO-L-GULONATE TRAP TRANSPORTER SMALL PERMEASE PROTEIN YIAM"/>
    <property type="match status" value="1"/>
</dbReference>
<feature type="domain" description="Tripartite ATP-independent periplasmic transporters DctQ component" evidence="10">
    <location>
        <begin position="21"/>
        <end position="148"/>
    </location>
</feature>
<proteinExistence type="inferred from homology"/>
<evidence type="ECO:0000256" key="3">
    <source>
        <dbReference type="ARBA" id="ARBA00022475"/>
    </source>
</evidence>
<dbReference type="GO" id="GO:0022857">
    <property type="term" value="F:transmembrane transporter activity"/>
    <property type="evidence" value="ECO:0007669"/>
    <property type="project" value="TreeGrafter"/>
</dbReference>
<evidence type="ECO:0000256" key="5">
    <source>
        <dbReference type="ARBA" id="ARBA00022692"/>
    </source>
</evidence>
<dbReference type="InterPro" id="IPR007387">
    <property type="entry name" value="TRAP_DctQ"/>
</dbReference>